<evidence type="ECO:0000313" key="2">
    <source>
        <dbReference type="EMBL" id="CAH2068243.1"/>
    </source>
</evidence>
<name>A0ABN8IW55_9NEOP</name>
<evidence type="ECO:0000313" key="3">
    <source>
        <dbReference type="Proteomes" id="UP000837857"/>
    </source>
</evidence>
<feature type="region of interest" description="Disordered" evidence="1">
    <location>
        <begin position="71"/>
        <end position="92"/>
    </location>
</feature>
<feature type="non-terminal residue" evidence="2">
    <location>
        <position position="92"/>
    </location>
</feature>
<dbReference type="EMBL" id="OW152817">
    <property type="protein sequence ID" value="CAH2068243.1"/>
    <property type="molecule type" value="Genomic_DNA"/>
</dbReference>
<organism evidence="2 3">
    <name type="scientific">Iphiclides podalirius</name>
    <name type="common">scarce swallowtail</name>
    <dbReference type="NCBI Taxonomy" id="110791"/>
    <lineage>
        <taxon>Eukaryota</taxon>
        <taxon>Metazoa</taxon>
        <taxon>Ecdysozoa</taxon>
        <taxon>Arthropoda</taxon>
        <taxon>Hexapoda</taxon>
        <taxon>Insecta</taxon>
        <taxon>Pterygota</taxon>
        <taxon>Neoptera</taxon>
        <taxon>Endopterygota</taxon>
        <taxon>Lepidoptera</taxon>
        <taxon>Glossata</taxon>
        <taxon>Ditrysia</taxon>
        <taxon>Papilionoidea</taxon>
        <taxon>Papilionidae</taxon>
        <taxon>Papilioninae</taxon>
        <taxon>Iphiclides</taxon>
    </lineage>
</organism>
<feature type="compositionally biased region" description="Basic and acidic residues" evidence="1">
    <location>
        <begin position="78"/>
        <end position="92"/>
    </location>
</feature>
<reference evidence="2" key="1">
    <citation type="submission" date="2022-03" db="EMBL/GenBank/DDBJ databases">
        <authorList>
            <person name="Martin H S."/>
        </authorList>
    </citation>
    <scope>NUCLEOTIDE SEQUENCE</scope>
</reference>
<protein>
    <submittedName>
        <fullName evidence="2">Uncharacterized protein</fullName>
    </submittedName>
</protein>
<gene>
    <name evidence="2" type="ORF">IPOD504_LOCUS14157</name>
</gene>
<evidence type="ECO:0000256" key="1">
    <source>
        <dbReference type="SAM" id="MobiDB-lite"/>
    </source>
</evidence>
<dbReference type="Proteomes" id="UP000837857">
    <property type="component" value="Chromosome 5"/>
</dbReference>
<sequence>MYKLAVPVLWQRVKQNDGRHEYLTADNYRGAQIIGPGGRIARDSLFRESGNRRNSPAFACCNPAESRRPWLVPSRAGVGRDSKRPFNTEHLP</sequence>
<keyword evidence="3" id="KW-1185">Reference proteome</keyword>
<accession>A0ABN8IW55</accession>
<proteinExistence type="predicted"/>